<feature type="transmembrane region" description="Helical" evidence="7">
    <location>
        <begin position="166"/>
        <end position="191"/>
    </location>
</feature>
<keyword evidence="9" id="KW-0969">Cilium</keyword>
<name>A0A7Z7FD13_9EURY</name>
<gene>
    <name evidence="9" type="ORF">SAMN04488589_1955</name>
</gene>
<organism evidence="9 10">
    <name type="scientific">Methanolobus vulcani</name>
    <dbReference type="NCBI Taxonomy" id="38026"/>
    <lineage>
        <taxon>Archaea</taxon>
        <taxon>Methanobacteriati</taxon>
        <taxon>Methanobacteriota</taxon>
        <taxon>Stenosarchaea group</taxon>
        <taxon>Methanomicrobia</taxon>
        <taxon>Methanosarcinales</taxon>
        <taxon>Methanosarcinaceae</taxon>
        <taxon>Methanolobus</taxon>
    </lineage>
</organism>
<dbReference type="Pfam" id="PF00482">
    <property type="entry name" value="T2SSF"/>
    <property type="match status" value="2"/>
</dbReference>
<keyword evidence="2" id="KW-1003">Cell membrane</keyword>
<feature type="transmembrane region" description="Helical" evidence="7">
    <location>
        <begin position="631"/>
        <end position="652"/>
    </location>
</feature>
<comment type="caution">
    <text evidence="9">The sequence shown here is derived from an EMBL/GenBank/DDBJ whole genome shotgun (WGS) entry which is preliminary data.</text>
</comment>
<dbReference type="PANTHER" id="PTHR35402:SF1">
    <property type="entry name" value="TYPE II SECRETION SYSTEM PROTEIN GSPF DOMAIN-CONTAINING PROTEIN"/>
    <property type="match status" value="1"/>
</dbReference>
<accession>A0A7Z7FD13</accession>
<keyword evidence="10" id="KW-1185">Reference proteome</keyword>
<feature type="transmembrane region" description="Helical" evidence="7">
    <location>
        <begin position="116"/>
        <end position="144"/>
    </location>
</feature>
<keyword evidence="3 7" id="KW-0812">Transmembrane</keyword>
<feature type="transmembrane region" description="Helical" evidence="7">
    <location>
        <begin position="456"/>
        <end position="475"/>
    </location>
</feature>
<keyword evidence="9" id="KW-0966">Cell projection</keyword>
<evidence type="ECO:0000313" key="9">
    <source>
        <dbReference type="EMBL" id="SDG02533.1"/>
    </source>
</evidence>
<evidence type="ECO:0000256" key="7">
    <source>
        <dbReference type="SAM" id="Phobius"/>
    </source>
</evidence>
<evidence type="ECO:0000313" key="10">
    <source>
        <dbReference type="Proteomes" id="UP000199259"/>
    </source>
</evidence>
<dbReference type="Gene3D" id="1.20.81.30">
    <property type="entry name" value="Type II secretion system (T2SS), domain F"/>
    <property type="match status" value="1"/>
</dbReference>
<evidence type="ECO:0000256" key="2">
    <source>
        <dbReference type="ARBA" id="ARBA00022475"/>
    </source>
</evidence>
<dbReference type="AlphaFoldDB" id="A0A7Z7FD13"/>
<keyword evidence="9" id="KW-0282">Flagellum</keyword>
<evidence type="ECO:0000256" key="1">
    <source>
        <dbReference type="ARBA" id="ARBA00004651"/>
    </source>
</evidence>
<evidence type="ECO:0000256" key="5">
    <source>
        <dbReference type="ARBA" id="ARBA00023136"/>
    </source>
</evidence>
<feature type="transmembrane region" description="Helical" evidence="7">
    <location>
        <begin position="495"/>
        <end position="512"/>
    </location>
</feature>
<feature type="region of interest" description="Disordered" evidence="6">
    <location>
        <begin position="23"/>
        <end position="53"/>
    </location>
</feature>
<evidence type="ECO:0000256" key="3">
    <source>
        <dbReference type="ARBA" id="ARBA00022692"/>
    </source>
</evidence>
<dbReference type="PANTHER" id="PTHR35402">
    <property type="entry name" value="INTEGRAL MEMBRANE PROTEIN-RELATED"/>
    <property type="match status" value="1"/>
</dbReference>
<dbReference type="InterPro" id="IPR056569">
    <property type="entry name" value="ArlJ-like"/>
</dbReference>
<feature type="transmembrane region" description="Helical" evidence="7">
    <location>
        <begin position="325"/>
        <end position="347"/>
    </location>
</feature>
<protein>
    <submittedName>
        <fullName evidence="9">Flagellar protein FlaJ</fullName>
    </submittedName>
</protein>
<dbReference type="RefSeq" id="WP_238380778.1">
    <property type="nucleotide sequence ID" value="NZ_FNCA01000006.1"/>
</dbReference>
<sequence>MTETNESSEILTENVQEDIIDKIEDGDISAEDQTAQELATDDQKGKKKKRSKKSKNNLDLDQYIKKASIYVEILKKIPYVLLGDKIKARRENYENLQKQLNQARIPISHEMYISNAIFYSIVAGIAGALIGLFLTYTVVVLVGLPDQLTNVTFSPRMAWLLSFKELFVGVFITAIFIVGMGGIVYALFMLFPGFQASERKAKIDMQLPYAVTFMYALSKGGMNIIDVFRALARSEDTYGEVSKEIDSIVRDMDYFGHDLRTALSSASETTPSERFQDLMYNLLTVIDSGGNIPNYFRDKSEQYLIKAEVDQKGFLETLGLLAESYVTAFVAGPLFIIIMGVMMAVMGSGTTTMVYAIIYAVLPIGSIMFVVMISIITPTELGEPKLLPTTETLNHGIPDVPENLKQIYDDEGELLDETEDKVRNRGYFEGFIKSKKSLALKGIALNPLKPMLKEPLTTLAITIPLALLVVLIPMLMNMNMIRNPVFFVDFIDDKIVLALFIIILPLSIFHEIKTRRKRKLENSFPDFMKKLASTNETGMTLRDSIRLMAKSDTDTLSKEIRKIWHDIFWGLEINDSLIRFANRLRTQVVTRSLSLITKANESSGDIGEVLMVAARDAASEQGMKRERSMSMMIYIVIIYISFFVFVGVIFVISTTFLTEMAEAGQQMAASGSQTGGFLGSFDLEAYTRLFKHASIIQGMSSGLMAGAMGEGNVMSGLKHSVIMVAIGYAIFTLFV</sequence>
<keyword evidence="5 7" id="KW-0472">Membrane</keyword>
<reference evidence="9 10" key="1">
    <citation type="submission" date="2016-10" db="EMBL/GenBank/DDBJ databases">
        <authorList>
            <person name="Varghese N."/>
            <person name="Submissions S."/>
        </authorList>
    </citation>
    <scope>NUCLEOTIDE SEQUENCE [LARGE SCALE GENOMIC DNA]</scope>
    <source>
        <strain evidence="9 10">PL 12/M</strain>
    </source>
</reference>
<evidence type="ECO:0000256" key="6">
    <source>
        <dbReference type="SAM" id="MobiDB-lite"/>
    </source>
</evidence>
<keyword evidence="4 7" id="KW-1133">Transmembrane helix</keyword>
<dbReference type="GO" id="GO:0005886">
    <property type="term" value="C:plasma membrane"/>
    <property type="evidence" value="ECO:0007669"/>
    <property type="project" value="UniProtKB-SubCell"/>
</dbReference>
<feature type="transmembrane region" description="Helical" evidence="7">
    <location>
        <begin position="353"/>
        <end position="376"/>
    </location>
</feature>
<feature type="domain" description="Type II secretion system protein GspF" evidence="8">
    <location>
        <begin position="212"/>
        <end position="339"/>
    </location>
</feature>
<feature type="domain" description="Type II secretion system protein GspF" evidence="8">
    <location>
        <begin position="527"/>
        <end position="652"/>
    </location>
</feature>
<dbReference type="InterPro" id="IPR042094">
    <property type="entry name" value="T2SS_GspF_sf"/>
</dbReference>
<evidence type="ECO:0000259" key="8">
    <source>
        <dbReference type="Pfam" id="PF00482"/>
    </source>
</evidence>
<feature type="transmembrane region" description="Helical" evidence="7">
    <location>
        <begin position="716"/>
        <end position="734"/>
    </location>
</feature>
<dbReference type="Proteomes" id="UP000199259">
    <property type="component" value="Unassembled WGS sequence"/>
</dbReference>
<dbReference type="InterPro" id="IPR018076">
    <property type="entry name" value="T2SS_GspF_dom"/>
</dbReference>
<evidence type="ECO:0000256" key="4">
    <source>
        <dbReference type="ARBA" id="ARBA00022989"/>
    </source>
</evidence>
<dbReference type="EMBL" id="FNCA01000006">
    <property type="protein sequence ID" value="SDG02533.1"/>
    <property type="molecule type" value="Genomic_DNA"/>
</dbReference>
<proteinExistence type="predicted"/>
<comment type="subcellular location">
    <subcellularLocation>
        <location evidence="1">Cell membrane</location>
        <topology evidence="1">Multi-pass membrane protein</topology>
    </subcellularLocation>
</comment>